<dbReference type="InterPro" id="IPR023584">
    <property type="entry name" value="Ribosome_recyc_fac_dom"/>
</dbReference>
<dbReference type="FunFam" id="1.10.132.20:FF:000001">
    <property type="entry name" value="Ribosome-recycling factor"/>
    <property type="match status" value="1"/>
</dbReference>
<dbReference type="Gene3D" id="3.30.1360.40">
    <property type="match status" value="1"/>
</dbReference>
<dbReference type="EMBL" id="FRAT01000003">
    <property type="protein sequence ID" value="SHK54791.1"/>
    <property type="molecule type" value="Genomic_DNA"/>
</dbReference>
<dbReference type="Gene3D" id="1.10.132.20">
    <property type="entry name" value="Ribosome-recycling factor"/>
    <property type="match status" value="1"/>
</dbReference>
<evidence type="ECO:0000256" key="2">
    <source>
        <dbReference type="ARBA" id="ARBA00005912"/>
    </source>
</evidence>
<comment type="caution">
    <text evidence="10">The sequence shown here is derived from an EMBL/GenBank/DDBJ whole genome shotgun (WGS) entry which is preliminary data.</text>
</comment>
<evidence type="ECO:0000313" key="10">
    <source>
        <dbReference type="EMBL" id="SHK54791.1"/>
    </source>
</evidence>
<dbReference type="PANTHER" id="PTHR20982">
    <property type="entry name" value="RIBOSOME RECYCLING FACTOR"/>
    <property type="match status" value="1"/>
</dbReference>
<dbReference type="GO" id="GO:0043023">
    <property type="term" value="F:ribosomal large subunit binding"/>
    <property type="evidence" value="ECO:0007669"/>
    <property type="project" value="TreeGrafter"/>
</dbReference>
<proteinExistence type="inferred from homology"/>
<comment type="subcellular location">
    <subcellularLocation>
        <location evidence="1 6">Cytoplasm</location>
    </subcellularLocation>
</comment>
<evidence type="ECO:0000256" key="1">
    <source>
        <dbReference type="ARBA" id="ARBA00004496"/>
    </source>
</evidence>
<gene>
    <name evidence="6" type="primary">frr</name>
    <name evidence="9" type="ORF">SAMN04487891_103159</name>
    <name evidence="10" type="ORF">SAMN05216293_1321</name>
</gene>
<dbReference type="FunFam" id="3.30.1360.40:FF:000001">
    <property type="entry name" value="Ribosome-recycling factor"/>
    <property type="match status" value="1"/>
</dbReference>
<dbReference type="STRING" id="1055723.SAMN05216293_1321"/>
<keyword evidence="4 6" id="KW-0648">Protein biosynthesis</keyword>
<organism evidence="10 11">
    <name type="scientific">Flagellimonas taeanensis</name>
    <dbReference type="NCBI Taxonomy" id="1005926"/>
    <lineage>
        <taxon>Bacteria</taxon>
        <taxon>Pseudomonadati</taxon>
        <taxon>Bacteroidota</taxon>
        <taxon>Flavobacteriia</taxon>
        <taxon>Flavobacteriales</taxon>
        <taxon>Flavobacteriaceae</taxon>
        <taxon>Flagellimonas</taxon>
    </lineage>
</organism>
<dbReference type="CDD" id="cd00520">
    <property type="entry name" value="RRF"/>
    <property type="match status" value="1"/>
</dbReference>
<evidence type="ECO:0000313" key="9">
    <source>
        <dbReference type="EMBL" id="SFB87276.1"/>
    </source>
</evidence>
<evidence type="ECO:0000256" key="6">
    <source>
        <dbReference type="HAMAP-Rule" id="MF_00040"/>
    </source>
</evidence>
<dbReference type="NCBIfam" id="TIGR00496">
    <property type="entry name" value="frr"/>
    <property type="match status" value="1"/>
</dbReference>
<name>A0A1M6TCU7_9FLAO</name>
<keyword evidence="3 6" id="KW-0963">Cytoplasm</keyword>
<evidence type="ECO:0000256" key="3">
    <source>
        <dbReference type="ARBA" id="ARBA00022490"/>
    </source>
</evidence>
<protein>
    <recommendedName>
        <fullName evidence="6">Ribosome-recycling factor</fullName>
        <shortName evidence="6">RRF</shortName>
    </recommendedName>
    <alternativeName>
        <fullName evidence="6">Ribosome-releasing factor</fullName>
    </alternativeName>
</protein>
<reference evidence="10 11" key="1">
    <citation type="submission" date="2016-11" db="EMBL/GenBank/DDBJ databases">
        <authorList>
            <person name="Varghese N."/>
            <person name="Submissions S."/>
        </authorList>
    </citation>
    <scope>NUCLEOTIDE SEQUENCE [LARGE SCALE GENOMIC DNA]</scope>
    <source>
        <strain evidence="10 11">CGMCC 1.12174</strain>
        <strain evidence="9 12">DSM 26351</strain>
    </source>
</reference>
<dbReference type="PANTHER" id="PTHR20982:SF3">
    <property type="entry name" value="MITOCHONDRIAL RIBOSOME RECYCLING FACTOR PSEUDO 1"/>
    <property type="match status" value="1"/>
</dbReference>
<dbReference type="EMBL" id="FOKU01000003">
    <property type="protein sequence ID" value="SFB87276.1"/>
    <property type="molecule type" value="Genomic_DNA"/>
</dbReference>
<dbReference type="HAMAP" id="MF_00040">
    <property type="entry name" value="RRF"/>
    <property type="match status" value="1"/>
</dbReference>
<accession>A0A3A1NPJ4</accession>
<evidence type="ECO:0000259" key="8">
    <source>
        <dbReference type="Pfam" id="PF01765"/>
    </source>
</evidence>
<dbReference type="InterPro" id="IPR002661">
    <property type="entry name" value="Ribosome_recyc_fac"/>
</dbReference>
<sequence length="184" mass="20438">MDEEVKFVLDSAKESMDASISHLEKAFIKIRAGKASPVMLSSVMVDYYGSQTPLSQVSNINTPDARTISVQPWEKNLIGEIENAIMNANLGFNPMNNGEMVIINVPPLTEERRKQLVKQAKAEAEDAKVSIRSARQEANKELKALEISEDLLKNAEVDVQELTDSYSKKVDSILSVKEAEIMKV</sequence>
<evidence type="ECO:0000256" key="5">
    <source>
        <dbReference type="ARBA" id="ARBA00025050"/>
    </source>
</evidence>
<accession>A0A1M6TCU7</accession>
<dbReference type="Proteomes" id="UP000198940">
    <property type="component" value="Unassembled WGS sequence"/>
</dbReference>
<dbReference type="AlphaFoldDB" id="A0A1M6TCU7"/>
<dbReference type="RefSeq" id="WP_072878131.1">
    <property type="nucleotide sequence ID" value="NZ_FOKU01000003.1"/>
</dbReference>
<evidence type="ECO:0000313" key="11">
    <source>
        <dbReference type="Proteomes" id="UP000184031"/>
    </source>
</evidence>
<dbReference type="Proteomes" id="UP000184031">
    <property type="component" value="Unassembled WGS sequence"/>
</dbReference>
<dbReference type="SUPFAM" id="SSF55194">
    <property type="entry name" value="Ribosome recycling factor, RRF"/>
    <property type="match status" value="1"/>
</dbReference>
<keyword evidence="12" id="KW-1185">Reference proteome</keyword>
<dbReference type="Pfam" id="PF01765">
    <property type="entry name" value="RRF"/>
    <property type="match status" value="1"/>
</dbReference>
<comment type="similarity">
    <text evidence="2 6">Belongs to the RRF family.</text>
</comment>
<feature type="domain" description="Ribosome recycling factor" evidence="8">
    <location>
        <begin position="23"/>
        <end position="182"/>
    </location>
</feature>
<keyword evidence="7" id="KW-0175">Coiled coil</keyword>
<comment type="function">
    <text evidence="5 6">Responsible for the release of ribosomes from messenger RNA at the termination of protein biosynthesis. May increase the efficiency of translation by recycling ribosomes from one round of translation to another.</text>
</comment>
<evidence type="ECO:0000256" key="7">
    <source>
        <dbReference type="SAM" id="Coils"/>
    </source>
</evidence>
<dbReference type="GO" id="GO:0006415">
    <property type="term" value="P:translational termination"/>
    <property type="evidence" value="ECO:0007669"/>
    <property type="project" value="UniProtKB-UniRule"/>
</dbReference>
<dbReference type="GO" id="GO:0005737">
    <property type="term" value="C:cytoplasm"/>
    <property type="evidence" value="ECO:0007669"/>
    <property type="project" value="UniProtKB-SubCell"/>
</dbReference>
<dbReference type="OrthoDB" id="9804006at2"/>
<dbReference type="InterPro" id="IPR036191">
    <property type="entry name" value="RRF_sf"/>
</dbReference>
<evidence type="ECO:0000256" key="4">
    <source>
        <dbReference type="ARBA" id="ARBA00022917"/>
    </source>
</evidence>
<evidence type="ECO:0000313" key="12">
    <source>
        <dbReference type="Proteomes" id="UP000198940"/>
    </source>
</evidence>
<feature type="coiled-coil region" evidence="7">
    <location>
        <begin position="117"/>
        <end position="165"/>
    </location>
</feature>